<dbReference type="InterPro" id="IPR013094">
    <property type="entry name" value="AB_hydrolase_3"/>
</dbReference>
<dbReference type="Gene3D" id="3.40.50.1820">
    <property type="entry name" value="alpha/beta hydrolase"/>
    <property type="match status" value="1"/>
</dbReference>
<keyword evidence="4" id="KW-1185">Reference proteome</keyword>
<dbReference type="PANTHER" id="PTHR48081:SF8">
    <property type="entry name" value="ALPHA_BETA HYDROLASE FOLD-3 DOMAIN-CONTAINING PROTEIN-RELATED"/>
    <property type="match status" value="1"/>
</dbReference>
<evidence type="ECO:0000313" key="3">
    <source>
        <dbReference type="EMBL" id="KAK4206903.1"/>
    </source>
</evidence>
<dbReference type="InterPro" id="IPR029058">
    <property type="entry name" value="AB_hydrolase_fold"/>
</dbReference>
<dbReference type="AlphaFoldDB" id="A0AAN7B0Z4"/>
<dbReference type="Proteomes" id="UP001301769">
    <property type="component" value="Unassembled WGS sequence"/>
</dbReference>
<sequence length="357" mass="39056">MADFTIYSGPSEEWTALAATLPPLADVSPEEKKRVTNELREASAAKDMLDNNFHSLVTLTDYSVSTRDGSTVEARTYIPKSAPKDSLLPVYIHLHGGGFLLGTLSSEDAICARLALGANVIVLNVNYRHTPEFTYPTAWNDVEDATLWLHSQLSSSSENPIPGDPEKVVMGGISAGAWITSSIALRQNIGQILTTIPRLAGQVLMIPCVTHQDCYAPQGARLKDESKCSFIENADAPILPAKVARLFSDLLKIENPREDDLCLSPGNATPEQVRGMPPAVFGITGLDPLRDQGLLYGMLLAENGVPTDVHLFHGLPHGFRRYGDKLSESKRWDRVMEEGIKWVLNKPEAGPFEVKLK</sequence>
<reference evidence="3" key="1">
    <citation type="journal article" date="2023" name="Mol. Phylogenet. Evol.">
        <title>Genome-scale phylogeny and comparative genomics of the fungal order Sordariales.</title>
        <authorList>
            <person name="Hensen N."/>
            <person name="Bonometti L."/>
            <person name="Westerberg I."/>
            <person name="Brannstrom I.O."/>
            <person name="Guillou S."/>
            <person name="Cros-Aarteil S."/>
            <person name="Calhoun S."/>
            <person name="Haridas S."/>
            <person name="Kuo A."/>
            <person name="Mondo S."/>
            <person name="Pangilinan J."/>
            <person name="Riley R."/>
            <person name="LaButti K."/>
            <person name="Andreopoulos B."/>
            <person name="Lipzen A."/>
            <person name="Chen C."/>
            <person name="Yan M."/>
            <person name="Daum C."/>
            <person name="Ng V."/>
            <person name="Clum A."/>
            <person name="Steindorff A."/>
            <person name="Ohm R.A."/>
            <person name="Martin F."/>
            <person name="Silar P."/>
            <person name="Natvig D.O."/>
            <person name="Lalanne C."/>
            <person name="Gautier V."/>
            <person name="Ament-Velasquez S.L."/>
            <person name="Kruys A."/>
            <person name="Hutchinson M.I."/>
            <person name="Powell A.J."/>
            <person name="Barry K."/>
            <person name="Miller A.N."/>
            <person name="Grigoriev I.V."/>
            <person name="Debuchy R."/>
            <person name="Gladieux P."/>
            <person name="Hiltunen Thoren M."/>
            <person name="Johannesson H."/>
        </authorList>
    </citation>
    <scope>NUCLEOTIDE SEQUENCE</scope>
    <source>
        <strain evidence="3">PSN293</strain>
    </source>
</reference>
<comment type="caution">
    <text evidence="3">The sequence shown here is derived from an EMBL/GenBank/DDBJ whole genome shotgun (WGS) entry which is preliminary data.</text>
</comment>
<protein>
    <submittedName>
        <fullName evidence="3">Alpha/Beta hydrolase protein</fullName>
    </submittedName>
</protein>
<dbReference type="EMBL" id="MU858339">
    <property type="protein sequence ID" value="KAK4206903.1"/>
    <property type="molecule type" value="Genomic_DNA"/>
</dbReference>
<proteinExistence type="predicted"/>
<dbReference type="SUPFAM" id="SSF53474">
    <property type="entry name" value="alpha/beta-Hydrolases"/>
    <property type="match status" value="1"/>
</dbReference>
<evidence type="ECO:0000259" key="2">
    <source>
        <dbReference type="Pfam" id="PF07859"/>
    </source>
</evidence>
<dbReference type="Pfam" id="PF07859">
    <property type="entry name" value="Abhydrolase_3"/>
    <property type="match status" value="1"/>
</dbReference>
<dbReference type="InterPro" id="IPR050300">
    <property type="entry name" value="GDXG_lipolytic_enzyme"/>
</dbReference>
<dbReference type="PANTHER" id="PTHR48081">
    <property type="entry name" value="AB HYDROLASE SUPERFAMILY PROTEIN C4A8.06C"/>
    <property type="match status" value="1"/>
</dbReference>
<reference evidence="3" key="2">
    <citation type="submission" date="2023-05" db="EMBL/GenBank/DDBJ databases">
        <authorList>
            <consortium name="Lawrence Berkeley National Laboratory"/>
            <person name="Steindorff A."/>
            <person name="Hensen N."/>
            <person name="Bonometti L."/>
            <person name="Westerberg I."/>
            <person name="Brannstrom I.O."/>
            <person name="Guillou S."/>
            <person name="Cros-Aarteil S."/>
            <person name="Calhoun S."/>
            <person name="Haridas S."/>
            <person name="Kuo A."/>
            <person name="Mondo S."/>
            <person name="Pangilinan J."/>
            <person name="Riley R."/>
            <person name="Labutti K."/>
            <person name="Andreopoulos B."/>
            <person name="Lipzen A."/>
            <person name="Chen C."/>
            <person name="Yanf M."/>
            <person name="Daum C."/>
            <person name="Ng V."/>
            <person name="Clum A."/>
            <person name="Ohm R."/>
            <person name="Martin F."/>
            <person name="Silar P."/>
            <person name="Natvig D."/>
            <person name="Lalanne C."/>
            <person name="Gautier V."/>
            <person name="Ament-Velasquez S.L."/>
            <person name="Kruys A."/>
            <person name="Hutchinson M.I."/>
            <person name="Powell A.J."/>
            <person name="Barry K."/>
            <person name="Miller A.N."/>
            <person name="Grigoriev I.V."/>
            <person name="Debuchy R."/>
            <person name="Gladieux P."/>
            <person name="Thoren M.H."/>
            <person name="Johannesson H."/>
        </authorList>
    </citation>
    <scope>NUCLEOTIDE SEQUENCE</scope>
    <source>
        <strain evidence="3">PSN293</strain>
    </source>
</reference>
<evidence type="ECO:0000256" key="1">
    <source>
        <dbReference type="ARBA" id="ARBA00022801"/>
    </source>
</evidence>
<dbReference type="GO" id="GO:0016787">
    <property type="term" value="F:hydrolase activity"/>
    <property type="evidence" value="ECO:0007669"/>
    <property type="project" value="UniProtKB-KW"/>
</dbReference>
<keyword evidence="1 3" id="KW-0378">Hydrolase</keyword>
<accession>A0AAN7B0Z4</accession>
<name>A0AAN7B0Z4_9PEZI</name>
<evidence type="ECO:0000313" key="4">
    <source>
        <dbReference type="Proteomes" id="UP001301769"/>
    </source>
</evidence>
<organism evidence="3 4">
    <name type="scientific">Rhypophila decipiens</name>
    <dbReference type="NCBI Taxonomy" id="261697"/>
    <lineage>
        <taxon>Eukaryota</taxon>
        <taxon>Fungi</taxon>
        <taxon>Dikarya</taxon>
        <taxon>Ascomycota</taxon>
        <taxon>Pezizomycotina</taxon>
        <taxon>Sordariomycetes</taxon>
        <taxon>Sordariomycetidae</taxon>
        <taxon>Sordariales</taxon>
        <taxon>Naviculisporaceae</taxon>
        <taxon>Rhypophila</taxon>
    </lineage>
</organism>
<feature type="domain" description="Alpha/beta hydrolase fold-3" evidence="2">
    <location>
        <begin position="92"/>
        <end position="319"/>
    </location>
</feature>
<gene>
    <name evidence="3" type="ORF">QBC37DRAFT_328285</name>
</gene>